<name>A0A1E4RNJ8_9ASCO</name>
<proteinExistence type="inferred from homology"/>
<dbReference type="GO" id="GO:0016787">
    <property type="term" value="F:hydrolase activity"/>
    <property type="evidence" value="ECO:0007669"/>
    <property type="project" value="UniProtKB-KW"/>
</dbReference>
<accession>A0A1E4RNJ8</accession>
<gene>
    <name evidence="4" type="ORF">HYPBUDRAFT_238695</name>
</gene>
<dbReference type="InterPro" id="IPR023631">
    <property type="entry name" value="Amidase_dom"/>
</dbReference>
<dbReference type="EMBL" id="KV454539">
    <property type="protein sequence ID" value="ODV68848.1"/>
    <property type="molecule type" value="Genomic_DNA"/>
</dbReference>
<dbReference type="GeneID" id="30997780"/>
<dbReference type="InterPro" id="IPR036928">
    <property type="entry name" value="AS_sf"/>
</dbReference>
<reference evidence="5" key="1">
    <citation type="submission" date="2016-05" db="EMBL/GenBank/DDBJ databases">
        <title>Comparative genomics of biotechnologically important yeasts.</title>
        <authorList>
            <consortium name="DOE Joint Genome Institute"/>
            <person name="Riley R."/>
            <person name="Haridas S."/>
            <person name="Wolfe K.H."/>
            <person name="Lopes M.R."/>
            <person name="Hittinger C.T."/>
            <person name="Goker M."/>
            <person name="Salamov A."/>
            <person name="Wisecaver J."/>
            <person name="Long T.M."/>
            <person name="Aerts A.L."/>
            <person name="Barry K."/>
            <person name="Choi C."/>
            <person name="Clum A."/>
            <person name="Coughlan A.Y."/>
            <person name="Deshpande S."/>
            <person name="Douglass A.P."/>
            <person name="Hanson S.J."/>
            <person name="Klenk H.-P."/>
            <person name="Labutti K."/>
            <person name="Lapidus A."/>
            <person name="Lindquist E."/>
            <person name="Lipzen A."/>
            <person name="Meier-Kolthoff J.P."/>
            <person name="Ohm R.A."/>
            <person name="Otillar R.P."/>
            <person name="Pangilinan J."/>
            <person name="Peng Y."/>
            <person name="Rokas A."/>
            <person name="Rosa C.A."/>
            <person name="Scheuner C."/>
            <person name="Sibirny A.A."/>
            <person name="Slot J.C."/>
            <person name="Stielow J.B."/>
            <person name="Sun H."/>
            <person name="Kurtzman C.P."/>
            <person name="Blackwell M."/>
            <person name="Grigoriev I.V."/>
            <person name="Jeffries T.W."/>
        </authorList>
    </citation>
    <scope>NUCLEOTIDE SEQUENCE [LARGE SCALE GENOMIC DNA]</scope>
    <source>
        <strain evidence="5">NRRL Y-1933</strain>
    </source>
</reference>
<evidence type="ECO:0000313" key="5">
    <source>
        <dbReference type="Proteomes" id="UP000095085"/>
    </source>
</evidence>
<dbReference type="STRING" id="984485.A0A1E4RNJ8"/>
<feature type="domain" description="Amidase" evidence="3">
    <location>
        <begin position="45"/>
        <end position="161"/>
    </location>
</feature>
<dbReference type="RefSeq" id="XP_020077915.1">
    <property type="nucleotide sequence ID" value="XM_020223231.1"/>
</dbReference>
<evidence type="ECO:0000313" key="4">
    <source>
        <dbReference type="EMBL" id="ODV68848.1"/>
    </source>
</evidence>
<keyword evidence="5" id="KW-1185">Reference proteome</keyword>
<evidence type="ECO:0000256" key="1">
    <source>
        <dbReference type="ARBA" id="ARBA00009199"/>
    </source>
</evidence>
<comment type="similarity">
    <text evidence="1">Belongs to the amidase family.</text>
</comment>
<organism evidence="4 5">
    <name type="scientific">Hyphopichia burtonii NRRL Y-1933</name>
    <dbReference type="NCBI Taxonomy" id="984485"/>
    <lineage>
        <taxon>Eukaryota</taxon>
        <taxon>Fungi</taxon>
        <taxon>Dikarya</taxon>
        <taxon>Ascomycota</taxon>
        <taxon>Saccharomycotina</taxon>
        <taxon>Pichiomycetes</taxon>
        <taxon>Debaryomycetaceae</taxon>
        <taxon>Hyphopichia</taxon>
    </lineage>
</organism>
<protein>
    <submittedName>
        <fullName evidence="4">Amidase signature enzyme</fullName>
    </submittedName>
</protein>
<dbReference type="OrthoDB" id="6428749at2759"/>
<sequence>MYCCDGNDAQKTLLAESGEPLTKLTQWNLNFGDGGRPFSITENRQLNIIRDTLKQEYTDFLNENKIDFIISPAYNNVAPRPEEIYNWSYTSLFNILDLPTLAFQTGLFQDPKVDKWDDSHSTYEFRSDLEKLELDNYIPENFTGAPIGLQLSGRRYFDEEVVAAGKSITKALGADLYKVY</sequence>
<keyword evidence="2" id="KW-0378">Hydrolase</keyword>
<dbReference type="AlphaFoldDB" id="A0A1E4RNJ8"/>
<evidence type="ECO:0000256" key="2">
    <source>
        <dbReference type="ARBA" id="ARBA00022801"/>
    </source>
</evidence>
<evidence type="ECO:0000259" key="3">
    <source>
        <dbReference type="Pfam" id="PF01425"/>
    </source>
</evidence>
<dbReference type="PANTHER" id="PTHR46072:SF4">
    <property type="entry name" value="AMIDASE C550.07-RELATED"/>
    <property type="match status" value="1"/>
</dbReference>
<dbReference type="Gene3D" id="3.90.1300.10">
    <property type="entry name" value="Amidase signature (AS) domain"/>
    <property type="match status" value="1"/>
</dbReference>
<dbReference type="Pfam" id="PF01425">
    <property type="entry name" value="Amidase"/>
    <property type="match status" value="1"/>
</dbReference>
<dbReference type="PANTHER" id="PTHR46072">
    <property type="entry name" value="AMIDASE-RELATED-RELATED"/>
    <property type="match status" value="1"/>
</dbReference>
<dbReference type="SUPFAM" id="SSF75304">
    <property type="entry name" value="Amidase signature (AS) enzymes"/>
    <property type="match status" value="1"/>
</dbReference>
<dbReference type="Proteomes" id="UP000095085">
    <property type="component" value="Unassembled WGS sequence"/>
</dbReference>